<dbReference type="SMART" id="SM00408">
    <property type="entry name" value="IGc2"/>
    <property type="match status" value="4"/>
</dbReference>
<dbReference type="InterPro" id="IPR013783">
    <property type="entry name" value="Ig-like_fold"/>
</dbReference>
<dbReference type="InterPro" id="IPR013098">
    <property type="entry name" value="Ig_I-set"/>
</dbReference>
<dbReference type="InterPro" id="IPR007110">
    <property type="entry name" value="Ig-like_dom"/>
</dbReference>
<accession>A0AAV6GD19</accession>
<evidence type="ECO:0008006" key="9">
    <source>
        <dbReference type="Google" id="ProtNLM"/>
    </source>
</evidence>
<dbReference type="Pfam" id="PF00041">
    <property type="entry name" value="fn3"/>
    <property type="match status" value="5"/>
</dbReference>
<dbReference type="CDD" id="cd00096">
    <property type="entry name" value="Ig"/>
    <property type="match status" value="1"/>
</dbReference>
<dbReference type="PANTHER" id="PTHR13817">
    <property type="entry name" value="TITIN"/>
    <property type="match status" value="1"/>
</dbReference>
<dbReference type="PRINTS" id="PR00014">
    <property type="entry name" value="FNTYPEIII"/>
</dbReference>
<dbReference type="FunFam" id="2.60.40.10:FF:000233">
    <property type="entry name" value="Myomesin 1"/>
    <property type="match status" value="1"/>
</dbReference>
<dbReference type="CDD" id="cd00063">
    <property type="entry name" value="FN3"/>
    <property type="match status" value="5"/>
</dbReference>
<dbReference type="PROSITE" id="PS50835">
    <property type="entry name" value="IG_LIKE"/>
    <property type="match status" value="4"/>
</dbReference>
<dbReference type="GO" id="GO:0031430">
    <property type="term" value="C:M band"/>
    <property type="evidence" value="ECO:0007669"/>
    <property type="project" value="TreeGrafter"/>
</dbReference>
<dbReference type="FunFam" id="2.60.40.10:FF:000107">
    <property type="entry name" value="Myosin, light chain kinase a"/>
    <property type="match status" value="1"/>
</dbReference>
<dbReference type="Pfam" id="PF07679">
    <property type="entry name" value="I-set"/>
    <property type="match status" value="4"/>
</dbReference>
<dbReference type="FunFam" id="2.60.40.10:FF:000029">
    <property type="entry name" value="Myomesin 1"/>
    <property type="match status" value="2"/>
</dbReference>
<dbReference type="Gene3D" id="2.60.40.10">
    <property type="entry name" value="Immunoglobulins"/>
    <property type="match status" value="12"/>
</dbReference>
<dbReference type="Proteomes" id="UP000823561">
    <property type="component" value="Chromosome 13"/>
</dbReference>
<feature type="domain" description="Fibronectin type-III" evidence="6">
    <location>
        <begin position="539"/>
        <end position="632"/>
    </location>
</feature>
<reference evidence="7" key="1">
    <citation type="submission" date="2020-10" db="EMBL/GenBank/DDBJ databases">
        <title>Chromosome-scale genome assembly of the Allis shad, Alosa alosa.</title>
        <authorList>
            <person name="Margot Z."/>
            <person name="Christophe K."/>
            <person name="Cabau C."/>
            <person name="Louis A."/>
            <person name="Berthelot C."/>
            <person name="Parey E."/>
            <person name="Roest Crollius H."/>
            <person name="Montfort J."/>
            <person name="Robinson-Rechavi M."/>
            <person name="Bucao C."/>
            <person name="Bouchez O."/>
            <person name="Gislard M."/>
            <person name="Lluch J."/>
            <person name="Milhes M."/>
            <person name="Lampietro C."/>
            <person name="Lopez Roques C."/>
            <person name="Donnadieu C."/>
            <person name="Braasch I."/>
            <person name="Desvignes T."/>
            <person name="Postlethwait J."/>
            <person name="Bobe J."/>
            <person name="Guiguen Y."/>
        </authorList>
    </citation>
    <scope>NUCLEOTIDE SEQUENCE</scope>
    <source>
        <strain evidence="7">M-15738</strain>
        <tissue evidence="7">Blood</tissue>
    </source>
</reference>
<feature type="domain" description="Ig-like" evidence="5">
    <location>
        <begin position="89"/>
        <end position="180"/>
    </location>
</feature>
<dbReference type="EMBL" id="JADWDJ010000013">
    <property type="protein sequence ID" value="KAG5271392.1"/>
    <property type="molecule type" value="Genomic_DNA"/>
</dbReference>
<sequence>MSVKEILTTPKFPRHRTWEVLKETMDADELREREKWTLFGNEVEKVEIDVIRNQQMIRTRMDRMALRQELHKKKMVHMKYLEDLSMKAPDFPIPLRAHTVWEGMGVKLSCTVQGSPEPKVTWYKDGVPLIKSHQPWRYTLVQAFGLNTLEIRRCCAEDAGEYKAVAKSSLGEATTFATLHINSYEGPQAGLEISRTPLPVVEREALFGSTFAPTFVKEGEILTLRCSFSEPLLPFQQDVAWFRDGVPLRTSSRLQVHTALRSCSLTLNCVQKEHEGLYKVRLRTWTGYTEHSAYIYVKDASSVVPGGPGSPLLLEVSDVNRDYVFLRWQPPSADGASPVQGYYIERMEIGVGKWVHCNKDVQKACYYPVTGLNDGTMYQFRVCAVNQAGVGRPSKPTEPMFTSDPNEPSRTMVIKVDRGREVIITKDELEGRIRVPFSPTDVRVCELSDTYAVLCWNEPEPRGKELLTFNVERSIEGKNSWCLASMDTVVSSPRFVAFNLQKGTSYNFRVRSVNKYGVSDPSEPSEPVTLGKAQATPPAPKSVQATRDTDSSVLLQWTKPKDIEGILGYYLYFSEAGKSEWRTINNKPITANRFTVHGLTKGKQYVFRAKSVGRAGNSQYSDESEPVLVKSAVYVPSPPSAIALLHCSGSEMLLNWRAPFWDGGSPVQGYYLDQREKAETTWREVNIKPIKERLFKVTNLHEGQYYQFHVFAANIVGTGKPSNPSEFFLCEEWTMAEPGPPYDLEFREVRRNSLVLMWAVPVYKGQSEISGYMIELSEGQESEDWTPVNEEPVTSTHFKVSGLKAGQTYRLRVSGVNEAGVGMPSLPSEPITAQTKPGTKEVEIGVDNDGFIYLAFEADEMTKDSKFVWSKNYDEAIDAGRVRVETTNNKSVLTFLEPTEEDLGLYTVELSDNPEASSSYTFTAEDLERLTELGWHIRNPLIQLKSGWKVDVSEQGNVRLWLQTEALSNAAELRLILNDKEISSTQARKINFDKANGLVEILFDQLSREDEGSYTAQMRDGRAKNQFTLAFVDEKFRQTLAKSQANRRDWKRKAGPHFEQFLSWVVTPDCEMIMTCKVTNINKDTTLKWFKDGMELKQAVTDMSKCISTLTIPQVTKGEAGVYKVVVSDSRGEDESVLELLNEEFDRLMQHLSKACALSASPMRIQCTAEGFKLYCSLKYYLSYLKTSWHFKERRIDLDERTKPGSSMLKLWIEIFHPTESDKGKYTLEMFDGVDTHKRSLDLSGQAFDDAMLEYQRLKQVAVAERNRARVTKGLPDVVAIKEEKSLCLTCFADGEPAPEMFWLKNDREVVTRDQFHVAKEHKCSTLTINKVTMEDSGNYSIFVRNQYGTETVNVTVSVYKHGEKPRADAVEM</sequence>
<gene>
    <name evidence="7" type="ORF">AALO_G00179180</name>
</gene>
<evidence type="ECO:0000259" key="5">
    <source>
        <dbReference type="PROSITE" id="PS50835"/>
    </source>
</evidence>
<evidence type="ECO:0000313" key="8">
    <source>
        <dbReference type="Proteomes" id="UP000823561"/>
    </source>
</evidence>
<dbReference type="InterPro" id="IPR036179">
    <property type="entry name" value="Ig-like_dom_sf"/>
</dbReference>
<dbReference type="PANTHER" id="PTHR13817:SF89">
    <property type="entry name" value="MYOMESIN-3"/>
    <property type="match status" value="1"/>
</dbReference>
<dbReference type="InterPro" id="IPR003599">
    <property type="entry name" value="Ig_sub"/>
</dbReference>
<dbReference type="GO" id="GO:0055013">
    <property type="term" value="P:cardiac muscle cell development"/>
    <property type="evidence" value="ECO:0007669"/>
    <property type="project" value="UniProtKB-ARBA"/>
</dbReference>
<dbReference type="InterPro" id="IPR036116">
    <property type="entry name" value="FN3_sf"/>
</dbReference>
<keyword evidence="1" id="KW-0677">Repeat</keyword>
<evidence type="ECO:0000256" key="2">
    <source>
        <dbReference type="ARBA" id="ARBA00023179"/>
    </source>
</evidence>
<name>A0AAV6GD19_9TELE</name>
<protein>
    <recommendedName>
        <fullName evidence="9">Myomesin 3</fullName>
    </recommendedName>
</protein>
<organism evidence="7 8">
    <name type="scientific">Alosa alosa</name>
    <name type="common">allis shad</name>
    <dbReference type="NCBI Taxonomy" id="278164"/>
    <lineage>
        <taxon>Eukaryota</taxon>
        <taxon>Metazoa</taxon>
        <taxon>Chordata</taxon>
        <taxon>Craniata</taxon>
        <taxon>Vertebrata</taxon>
        <taxon>Euteleostomi</taxon>
        <taxon>Actinopterygii</taxon>
        <taxon>Neopterygii</taxon>
        <taxon>Teleostei</taxon>
        <taxon>Clupei</taxon>
        <taxon>Clupeiformes</taxon>
        <taxon>Clupeoidei</taxon>
        <taxon>Clupeidae</taxon>
        <taxon>Alosa</taxon>
    </lineage>
</organism>
<dbReference type="FunFam" id="2.60.40.10:FF:000197">
    <property type="entry name" value="Myomesin 1"/>
    <property type="match status" value="1"/>
</dbReference>
<dbReference type="FunFam" id="2.60.40.10:FF:000179">
    <property type="entry name" value="Myomesin 2"/>
    <property type="match status" value="1"/>
</dbReference>
<dbReference type="GO" id="GO:0045214">
    <property type="term" value="P:sarcomere organization"/>
    <property type="evidence" value="ECO:0007669"/>
    <property type="project" value="TreeGrafter"/>
</dbReference>
<dbReference type="SMART" id="SM00409">
    <property type="entry name" value="IG"/>
    <property type="match status" value="5"/>
</dbReference>
<keyword evidence="2" id="KW-0514">Muscle protein</keyword>
<dbReference type="FunFam" id="2.60.40.10:FF:000069">
    <property type="entry name" value="Alpha-protein kinase 3"/>
    <property type="match status" value="1"/>
</dbReference>
<dbReference type="PROSITE" id="PS50853">
    <property type="entry name" value="FN3"/>
    <property type="match status" value="5"/>
</dbReference>
<evidence type="ECO:0000313" key="7">
    <source>
        <dbReference type="EMBL" id="KAG5271392.1"/>
    </source>
</evidence>
<evidence type="ECO:0000256" key="3">
    <source>
        <dbReference type="ARBA" id="ARBA00023319"/>
    </source>
</evidence>
<dbReference type="GO" id="GO:0005198">
    <property type="term" value="F:structural molecule activity"/>
    <property type="evidence" value="ECO:0007669"/>
    <property type="project" value="UniProtKB-ARBA"/>
</dbReference>
<keyword evidence="3" id="KW-0393">Immunoglobulin domain</keyword>
<dbReference type="GO" id="GO:0003007">
    <property type="term" value="P:heart morphogenesis"/>
    <property type="evidence" value="ECO:0007669"/>
    <property type="project" value="UniProtKB-ARBA"/>
</dbReference>
<dbReference type="InterPro" id="IPR003961">
    <property type="entry name" value="FN3_dom"/>
</dbReference>
<feature type="domain" description="Ig-like" evidence="5">
    <location>
        <begin position="1056"/>
        <end position="1139"/>
    </location>
</feature>
<dbReference type="SUPFAM" id="SSF49265">
    <property type="entry name" value="Fibronectin type III"/>
    <property type="match status" value="3"/>
</dbReference>
<evidence type="ECO:0000256" key="4">
    <source>
        <dbReference type="SAM" id="MobiDB-lite"/>
    </source>
</evidence>
<feature type="domain" description="Fibronectin type-III" evidence="6">
    <location>
        <begin position="438"/>
        <end position="533"/>
    </location>
</feature>
<feature type="domain" description="Ig-like" evidence="5">
    <location>
        <begin position="1276"/>
        <end position="1358"/>
    </location>
</feature>
<feature type="domain" description="Fibronectin type-III" evidence="6">
    <location>
        <begin position="310"/>
        <end position="406"/>
    </location>
</feature>
<feature type="domain" description="Fibronectin type-III" evidence="6">
    <location>
        <begin position="638"/>
        <end position="732"/>
    </location>
</feature>
<dbReference type="InterPro" id="IPR050964">
    <property type="entry name" value="Striated_Muscle_Regulatory"/>
</dbReference>
<dbReference type="SMART" id="SM00060">
    <property type="entry name" value="FN3"/>
    <property type="match status" value="5"/>
</dbReference>
<feature type="region of interest" description="Disordered" evidence="4">
    <location>
        <begin position="517"/>
        <end position="547"/>
    </location>
</feature>
<evidence type="ECO:0000256" key="1">
    <source>
        <dbReference type="ARBA" id="ARBA00022737"/>
    </source>
</evidence>
<feature type="domain" description="Fibronectin type-III" evidence="6">
    <location>
        <begin position="740"/>
        <end position="838"/>
    </location>
</feature>
<dbReference type="SUPFAM" id="SSF48726">
    <property type="entry name" value="Immunoglobulin"/>
    <property type="match status" value="5"/>
</dbReference>
<dbReference type="InterPro" id="IPR003598">
    <property type="entry name" value="Ig_sub2"/>
</dbReference>
<proteinExistence type="predicted"/>
<keyword evidence="8" id="KW-1185">Reference proteome</keyword>
<comment type="caution">
    <text evidence="7">The sequence shown here is derived from an EMBL/GenBank/DDBJ whole genome shotgun (WGS) entry which is preliminary data.</text>
</comment>
<feature type="domain" description="Ig-like" evidence="5">
    <location>
        <begin position="199"/>
        <end position="296"/>
    </location>
</feature>
<evidence type="ECO:0000259" key="6">
    <source>
        <dbReference type="PROSITE" id="PS50853"/>
    </source>
</evidence>
<dbReference type="FunFam" id="2.60.40.10:FF:000127">
    <property type="entry name" value="titin isoform X1"/>
    <property type="match status" value="1"/>
</dbReference>